<dbReference type="RefSeq" id="WP_098463810.1">
    <property type="nucleotide sequence ID" value="NZ_PDJJ01000001.1"/>
</dbReference>
<dbReference type="InterPro" id="IPR022791">
    <property type="entry name" value="L-PG_synthase/AglD"/>
</dbReference>
<reference evidence="8 9" key="1">
    <citation type="submission" date="2017-10" db="EMBL/GenBank/DDBJ databases">
        <title>Sequencing the genomes of 1000 actinobacteria strains.</title>
        <authorList>
            <person name="Klenk H.-P."/>
        </authorList>
    </citation>
    <scope>NUCLEOTIDE SEQUENCE [LARGE SCALE GENOMIC DNA]</scope>
    <source>
        <strain evidence="8 9">DSM 21863</strain>
    </source>
</reference>
<dbReference type="GO" id="GO:0005886">
    <property type="term" value="C:plasma membrane"/>
    <property type="evidence" value="ECO:0007669"/>
    <property type="project" value="UniProtKB-SubCell"/>
</dbReference>
<dbReference type="SUPFAM" id="SSF56112">
    <property type="entry name" value="Protein kinase-like (PK-like)"/>
    <property type="match status" value="1"/>
</dbReference>
<comment type="subcellular location">
    <subcellularLocation>
        <location evidence="1">Cell membrane</location>
        <topology evidence="1">Multi-pass membrane protein</topology>
    </subcellularLocation>
</comment>
<feature type="transmembrane region" description="Helical" evidence="7">
    <location>
        <begin position="733"/>
        <end position="752"/>
    </location>
</feature>
<feature type="transmembrane region" description="Helical" evidence="7">
    <location>
        <begin position="540"/>
        <end position="562"/>
    </location>
</feature>
<dbReference type="Pfam" id="PF03706">
    <property type="entry name" value="LPG_synthase_TM"/>
    <property type="match status" value="1"/>
</dbReference>
<feature type="transmembrane region" description="Helical" evidence="7">
    <location>
        <begin position="182"/>
        <end position="200"/>
    </location>
</feature>
<feature type="transmembrane region" description="Helical" evidence="7">
    <location>
        <begin position="704"/>
        <end position="726"/>
    </location>
</feature>
<feature type="transmembrane region" description="Helical" evidence="7">
    <location>
        <begin position="153"/>
        <end position="173"/>
    </location>
</feature>
<comment type="caution">
    <text evidence="8">The sequence shown here is derived from an EMBL/GenBank/DDBJ whole genome shotgun (WGS) entry which is preliminary data.</text>
</comment>
<organism evidence="8 9">
    <name type="scientific">Isoptericola jiangsuensis</name>
    <dbReference type="NCBI Taxonomy" id="548579"/>
    <lineage>
        <taxon>Bacteria</taxon>
        <taxon>Bacillati</taxon>
        <taxon>Actinomycetota</taxon>
        <taxon>Actinomycetes</taxon>
        <taxon>Micrococcales</taxon>
        <taxon>Promicromonosporaceae</taxon>
        <taxon>Isoptericola</taxon>
    </lineage>
</organism>
<evidence type="ECO:0000256" key="6">
    <source>
        <dbReference type="SAM" id="MobiDB-lite"/>
    </source>
</evidence>
<sequence length="811" mass="82667">MTADHATPGPVAAPDPVPSRPPGGAGAASYRDVVVRADVSDLRAAGAFLAVLAVGLLLATVGPETSAGVAEDARAAVTRTPWQLVVGVDVVTQAVVIVAGLVTPVVLLVRRRGRLLLAGGLAVLLALVASDLLHAAVVARFPAPDVGPAQPELAGLGPGFGLVAALVAVLAAFRPARVWARAWWSVVVLLVVLDVLLQSAGPLEAIVSIGVGGLVGLGVTAVVGRTVPVLTPHGVTVALASGGLPVTELRHADPGEAPWDLRARADDGTDVLVKVVDRASWHRERMSRAYRRARLRTGVDEEGTTSPVRAVALEAVLAQLAAAHGAHVPVVRAVVRAPEGEALLACERPAGQRLDTIEPSALTDDVLHGAWRQVERLRSARVAHRELSLDHLLLGGDGQVWVTDLGHGEPGAPDGVLTGDVAELLVATAAVVGPDRAVAAAHAVLGPDPIADAVARMVPAALTPATRALLKDGEVGLDDVVTTACRVAGVERPTFEKIERFRPRTLVAGAMLVVAVYFLAPQLADLPGLLDTVKEVDLAWILPVVLASAATYLGAALGLAGGTPGRVPVGQASAVALASSFVATFAPPGIGQVGLNIRYLQRRGFATPVAVSASAAKEAAVLTVHLTLLAAFALWAGTTDALADELAGLPSGRTLALVGLGVVLLVVVAVLVPAVRRLVRDRVVPAVRSSVTAMHDVVTSPAKMVALLGGVVLLPLGYAVCLYFSVRAFDGDAGFVAVALVSLTAGTVATAAPVPGGVGAVEAVLVASLTGLGLDGANALAAVVLYRLATFWLPIAPGAVAFRALTRREVL</sequence>
<gene>
    <name evidence="8" type="ORF">ATJ88_2154</name>
</gene>
<feature type="transmembrane region" description="Helical" evidence="7">
    <location>
        <begin position="44"/>
        <end position="62"/>
    </location>
</feature>
<dbReference type="PANTHER" id="PTHR39087">
    <property type="entry name" value="UPF0104 MEMBRANE PROTEIN MJ1595"/>
    <property type="match status" value="1"/>
</dbReference>
<keyword evidence="4 7" id="KW-1133">Transmembrane helix</keyword>
<evidence type="ECO:0000313" key="8">
    <source>
        <dbReference type="EMBL" id="PFG43457.1"/>
    </source>
</evidence>
<protein>
    <submittedName>
        <fullName evidence="8">Uncharacterized protein (TIRG00374 family)</fullName>
    </submittedName>
</protein>
<evidence type="ECO:0000256" key="4">
    <source>
        <dbReference type="ARBA" id="ARBA00022989"/>
    </source>
</evidence>
<name>A0A2A9EWF4_9MICO</name>
<feature type="transmembrane region" description="Helical" evidence="7">
    <location>
        <begin position="619"/>
        <end position="643"/>
    </location>
</feature>
<feature type="transmembrane region" description="Helical" evidence="7">
    <location>
        <begin position="574"/>
        <end position="599"/>
    </location>
</feature>
<feature type="region of interest" description="Disordered" evidence="6">
    <location>
        <begin position="1"/>
        <end position="24"/>
    </location>
</feature>
<feature type="transmembrane region" description="Helical" evidence="7">
    <location>
        <begin position="115"/>
        <end position="141"/>
    </location>
</feature>
<feature type="compositionally biased region" description="Pro residues" evidence="6">
    <location>
        <begin position="11"/>
        <end position="21"/>
    </location>
</feature>
<evidence type="ECO:0000256" key="7">
    <source>
        <dbReference type="SAM" id="Phobius"/>
    </source>
</evidence>
<accession>A0A2A9EWF4</accession>
<evidence type="ECO:0000313" key="9">
    <source>
        <dbReference type="Proteomes" id="UP000224130"/>
    </source>
</evidence>
<feature type="transmembrane region" description="Helical" evidence="7">
    <location>
        <begin position="206"/>
        <end position="224"/>
    </location>
</feature>
<evidence type="ECO:0000256" key="3">
    <source>
        <dbReference type="ARBA" id="ARBA00022692"/>
    </source>
</evidence>
<feature type="transmembrane region" description="Helical" evidence="7">
    <location>
        <begin position="501"/>
        <end position="520"/>
    </location>
</feature>
<evidence type="ECO:0000256" key="1">
    <source>
        <dbReference type="ARBA" id="ARBA00004651"/>
    </source>
</evidence>
<keyword evidence="3 7" id="KW-0812">Transmembrane</keyword>
<dbReference type="EMBL" id="PDJJ01000001">
    <property type="protein sequence ID" value="PFG43457.1"/>
    <property type="molecule type" value="Genomic_DNA"/>
</dbReference>
<dbReference type="OrthoDB" id="5242664at2"/>
<dbReference type="AlphaFoldDB" id="A0A2A9EWF4"/>
<dbReference type="Proteomes" id="UP000224130">
    <property type="component" value="Unassembled WGS sequence"/>
</dbReference>
<dbReference type="PANTHER" id="PTHR39087:SF2">
    <property type="entry name" value="UPF0104 MEMBRANE PROTEIN MJ1595"/>
    <property type="match status" value="1"/>
</dbReference>
<feature type="transmembrane region" description="Helical" evidence="7">
    <location>
        <begin position="655"/>
        <end position="675"/>
    </location>
</feature>
<keyword evidence="9" id="KW-1185">Reference proteome</keyword>
<dbReference type="InterPro" id="IPR011009">
    <property type="entry name" value="Kinase-like_dom_sf"/>
</dbReference>
<keyword evidence="5 7" id="KW-0472">Membrane</keyword>
<proteinExistence type="predicted"/>
<evidence type="ECO:0000256" key="2">
    <source>
        <dbReference type="ARBA" id="ARBA00022475"/>
    </source>
</evidence>
<keyword evidence="2" id="KW-1003">Cell membrane</keyword>
<feature type="transmembrane region" description="Helical" evidence="7">
    <location>
        <begin position="82"/>
        <end position="108"/>
    </location>
</feature>
<evidence type="ECO:0000256" key="5">
    <source>
        <dbReference type="ARBA" id="ARBA00023136"/>
    </source>
</evidence>